<protein>
    <submittedName>
        <fullName evidence="2">Uncharacterized protein</fullName>
    </submittedName>
</protein>
<evidence type="ECO:0000256" key="1">
    <source>
        <dbReference type="SAM" id="Phobius"/>
    </source>
</evidence>
<evidence type="ECO:0000313" key="2">
    <source>
        <dbReference type="EMBL" id="AGR65040.1"/>
    </source>
</evidence>
<name>S5NRP0_LIMRT</name>
<keyword evidence="1" id="KW-1133">Transmembrane helix</keyword>
<keyword evidence="1" id="KW-0472">Membrane</keyword>
<dbReference type="Proteomes" id="UP000015085">
    <property type="component" value="Chromosome"/>
</dbReference>
<feature type="transmembrane region" description="Helical" evidence="1">
    <location>
        <begin position="6"/>
        <end position="26"/>
    </location>
</feature>
<accession>S5NRP0</accession>
<sequence>MKHFNWPVVALLGLDLYFQIFLVVAIKRLMQTLIISTLLSVLITFGLSLVLCTMILILIIEHENSKEKEQFEK</sequence>
<dbReference type="HOGENOM" id="CLU_2700152_0_0_9"/>
<dbReference type="KEGG" id="lrr:N134_03680"/>
<feature type="transmembrane region" description="Helical" evidence="1">
    <location>
        <begin position="38"/>
        <end position="60"/>
    </location>
</feature>
<evidence type="ECO:0000313" key="3">
    <source>
        <dbReference type="Proteomes" id="UP000015085"/>
    </source>
</evidence>
<gene>
    <name evidence="2" type="ORF">N134_03680</name>
</gene>
<dbReference type="AlphaFoldDB" id="S5NRP0"/>
<dbReference type="EMBL" id="CP006603">
    <property type="protein sequence ID" value="AGR65040.1"/>
    <property type="molecule type" value="Genomic_DNA"/>
</dbReference>
<keyword evidence="1" id="KW-0812">Transmembrane</keyword>
<proteinExistence type="predicted"/>
<organism evidence="2 3">
    <name type="scientific">Limosilactobacillus reuteri TD1</name>
    <dbReference type="NCBI Taxonomy" id="1358027"/>
    <lineage>
        <taxon>Bacteria</taxon>
        <taxon>Bacillati</taxon>
        <taxon>Bacillota</taxon>
        <taxon>Bacilli</taxon>
        <taxon>Lactobacillales</taxon>
        <taxon>Lactobacillaceae</taxon>
        <taxon>Limosilactobacillus</taxon>
    </lineage>
</organism>
<reference evidence="2 3" key="1">
    <citation type="journal article" date="2014" name="Genome Announc.">
        <title>Complete Genome Sequences of Lactobacillus johnsonii Strain N6.2 and Lactobacillus reuteri Strain TD1.</title>
        <authorList>
            <person name="Leonard M.T."/>
            <person name="Valladares R.B."/>
            <person name="Ardissone A."/>
            <person name="Gonzalez C.F."/>
            <person name="Lorca G.L."/>
            <person name="Triplett E.W."/>
        </authorList>
    </citation>
    <scope>NUCLEOTIDE SEQUENCE [LARGE SCALE GENOMIC DNA]</scope>
    <source>
        <strain evidence="2 3">TD1</strain>
    </source>
</reference>